<dbReference type="GO" id="GO:0032259">
    <property type="term" value="P:methylation"/>
    <property type="evidence" value="ECO:0007669"/>
    <property type="project" value="UniProtKB-KW"/>
</dbReference>
<organism evidence="5 6">
    <name type="scientific">Candidatus Caccousia avicola</name>
    <dbReference type="NCBI Taxonomy" id="2840721"/>
    <lineage>
        <taxon>Bacteria</taxon>
        <taxon>Bacillati</taxon>
        <taxon>Bacillota</taxon>
        <taxon>Clostridia</taxon>
        <taxon>Eubacteriales</taxon>
        <taxon>Oscillospiraceae</taxon>
        <taxon>Oscillospiraceae incertae sedis</taxon>
        <taxon>Candidatus Caccousia</taxon>
    </lineage>
</organism>
<accession>A0A9D1DF59</accession>
<gene>
    <name evidence="5" type="ORF">IAB89_10335</name>
</gene>
<evidence type="ECO:0000313" key="5">
    <source>
        <dbReference type="EMBL" id="HIR48030.1"/>
    </source>
</evidence>
<name>A0A9D1DF59_9FIRM</name>
<keyword evidence="2" id="KW-0808">Transferase</keyword>
<dbReference type="Gene3D" id="3.20.20.330">
    <property type="entry name" value="Homocysteine-binding-like domain"/>
    <property type="match status" value="1"/>
</dbReference>
<evidence type="ECO:0000259" key="4">
    <source>
        <dbReference type="PROSITE" id="PS50970"/>
    </source>
</evidence>
<reference evidence="5" key="1">
    <citation type="submission" date="2020-10" db="EMBL/GenBank/DDBJ databases">
        <authorList>
            <person name="Gilroy R."/>
        </authorList>
    </citation>
    <scope>NUCLEOTIDE SEQUENCE</scope>
    <source>
        <strain evidence="5">ChiSxjej1B13-7958</strain>
    </source>
</reference>
<evidence type="ECO:0000256" key="1">
    <source>
        <dbReference type="ARBA" id="ARBA00022603"/>
    </source>
</evidence>
<dbReference type="PANTHER" id="PTHR11103">
    <property type="entry name" value="SLR1189 PROTEIN"/>
    <property type="match status" value="1"/>
</dbReference>
<protein>
    <submittedName>
        <fullName evidence="5">Homocysteine S-methyltransferase family protein</fullName>
    </submittedName>
</protein>
<evidence type="ECO:0000256" key="2">
    <source>
        <dbReference type="ARBA" id="ARBA00022679"/>
    </source>
</evidence>
<proteinExistence type="predicted"/>
<dbReference type="PANTHER" id="PTHR11103:SF18">
    <property type="entry name" value="SLR1189 PROTEIN"/>
    <property type="match status" value="1"/>
</dbReference>
<evidence type="ECO:0000313" key="6">
    <source>
        <dbReference type="Proteomes" id="UP000824242"/>
    </source>
</evidence>
<dbReference type="Proteomes" id="UP000824242">
    <property type="component" value="Unassembled WGS sequence"/>
</dbReference>
<dbReference type="PROSITE" id="PS50970">
    <property type="entry name" value="HCY"/>
    <property type="match status" value="1"/>
</dbReference>
<dbReference type="GO" id="GO:0008168">
    <property type="term" value="F:methyltransferase activity"/>
    <property type="evidence" value="ECO:0007669"/>
    <property type="project" value="UniProtKB-KW"/>
</dbReference>
<dbReference type="InterPro" id="IPR036589">
    <property type="entry name" value="HCY_dom_sf"/>
</dbReference>
<dbReference type="AlphaFoldDB" id="A0A9D1DF59"/>
<comment type="caution">
    <text evidence="3">Lacks conserved residue(s) required for the propagation of feature annotation.</text>
</comment>
<dbReference type="InterPro" id="IPR003726">
    <property type="entry name" value="HCY_dom"/>
</dbReference>
<dbReference type="EMBL" id="DVGZ01000111">
    <property type="protein sequence ID" value="HIR48030.1"/>
    <property type="molecule type" value="Genomic_DNA"/>
</dbReference>
<feature type="domain" description="Hcy-binding" evidence="4">
    <location>
        <begin position="1"/>
        <end position="267"/>
    </location>
</feature>
<keyword evidence="1" id="KW-0489">Methyltransferase</keyword>
<reference evidence="5" key="2">
    <citation type="journal article" date="2021" name="PeerJ">
        <title>Extensive microbial diversity within the chicken gut microbiome revealed by metagenomics and culture.</title>
        <authorList>
            <person name="Gilroy R."/>
            <person name="Ravi A."/>
            <person name="Getino M."/>
            <person name="Pursley I."/>
            <person name="Horton D.L."/>
            <person name="Alikhan N.F."/>
            <person name="Baker D."/>
            <person name="Gharbi K."/>
            <person name="Hall N."/>
            <person name="Watson M."/>
            <person name="Adriaenssens E.M."/>
            <person name="Foster-Nyarko E."/>
            <person name="Jarju S."/>
            <person name="Secka A."/>
            <person name="Antonio M."/>
            <person name="Oren A."/>
            <person name="Chaudhuri R.R."/>
            <person name="La Ragione R."/>
            <person name="Hildebrand F."/>
            <person name="Pallen M.J."/>
        </authorList>
    </citation>
    <scope>NUCLEOTIDE SEQUENCE</scope>
    <source>
        <strain evidence="5">ChiSxjej1B13-7958</strain>
    </source>
</reference>
<dbReference type="SUPFAM" id="SSF82282">
    <property type="entry name" value="Homocysteine S-methyltransferase"/>
    <property type="match status" value="1"/>
</dbReference>
<comment type="caution">
    <text evidence="5">The sequence shown here is derived from an EMBL/GenBank/DDBJ whole genome shotgun (WGS) entry which is preliminary data.</text>
</comment>
<evidence type="ECO:0000256" key="3">
    <source>
        <dbReference type="PROSITE-ProRule" id="PRU00333"/>
    </source>
</evidence>
<dbReference type="Pfam" id="PF02574">
    <property type="entry name" value="S-methyl_trans"/>
    <property type="match status" value="1"/>
</dbReference>
<sequence length="393" mass="42308">MRKPPFSLPFLPDGVSAAQMHDAGMEKGDCPALWALEHPDFIRAQTERFRRAGAMALLAPTLTANREILSRFGLAERVRELNESVLRLTAENAGDLPVGARIGPSGIAFSYEEADRFDDIFTLYREQVRALEDAGASFLLVERQTSLADMRAAMLAARLTDLPVIVTMTPDPFGETVEFLTALIVLQSMGADAFGVDNIPAADMEELLREALAHTEIPLAARLSVPHAMSPLDFARDAARLAQAGACVLGAGSGARPEYTAALASSALCFPLPDEREPDSHAAASPDGVFFLGDDMELSEPLLCTSHLDDDLIELEHGSANVALVRVESIDDALLLAEHGPMARLPLAVWADSLPVLEAALRYFQGRLIMDSSSPLEENVLASLAAKYGALLY</sequence>